<dbReference type="Gene3D" id="3.30.379.10">
    <property type="entry name" value="Chitobiase/beta-hexosaminidase domain 2-like"/>
    <property type="match status" value="1"/>
</dbReference>
<dbReference type="InterPro" id="IPR015883">
    <property type="entry name" value="Glyco_hydro_20_cat"/>
</dbReference>
<gene>
    <name evidence="8" type="ORF">GCM10009765_67260</name>
</gene>
<name>A0ABN2IMY2_9ACTN</name>
<evidence type="ECO:0000256" key="4">
    <source>
        <dbReference type="ARBA" id="ARBA00022801"/>
    </source>
</evidence>
<dbReference type="InterPro" id="IPR017853">
    <property type="entry name" value="GH"/>
</dbReference>
<reference evidence="8 9" key="1">
    <citation type="journal article" date="2019" name="Int. J. Syst. Evol. Microbiol.">
        <title>The Global Catalogue of Microorganisms (GCM) 10K type strain sequencing project: providing services to taxonomists for standard genome sequencing and annotation.</title>
        <authorList>
            <consortium name="The Broad Institute Genomics Platform"/>
            <consortium name="The Broad Institute Genome Sequencing Center for Infectious Disease"/>
            <person name="Wu L."/>
            <person name="Ma J."/>
        </authorList>
    </citation>
    <scope>NUCLEOTIDE SEQUENCE [LARGE SCALE GENOMIC DNA]</scope>
    <source>
        <strain evidence="8 9">JCM 14718</strain>
    </source>
</reference>
<dbReference type="PRINTS" id="PR00738">
    <property type="entry name" value="GLHYDRLASE20"/>
</dbReference>
<accession>A0ABN2IMY2</accession>
<evidence type="ECO:0000256" key="1">
    <source>
        <dbReference type="ARBA" id="ARBA00001231"/>
    </source>
</evidence>
<keyword evidence="4" id="KW-0378">Hydrolase</keyword>
<dbReference type="EC" id="3.2.1.52" evidence="3"/>
<dbReference type="CDD" id="cd06563">
    <property type="entry name" value="GH20_chitobiase-like"/>
    <property type="match status" value="1"/>
</dbReference>
<dbReference type="InterPro" id="IPR025705">
    <property type="entry name" value="Beta_hexosaminidase_sua/sub"/>
</dbReference>
<dbReference type="InterPro" id="IPR029018">
    <property type="entry name" value="Hex-like_dom2"/>
</dbReference>
<evidence type="ECO:0000256" key="5">
    <source>
        <dbReference type="ARBA" id="ARBA00023295"/>
    </source>
</evidence>
<evidence type="ECO:0000259" key="7">
    <source>
        <dbReference type="Pfam" id="PF02838"/>
    </source>
</evidence>
<feature type="domain" description="Glycoside hydrolase family 20 catalytic" evidence="6">
    <location>
        <begin position="142"/>
        <end position="484"/>
    </location>
</feature>
<evidence type="ECO:0000313" key="8">
    <source>
        <dbReference type="EMBL" id="GAA1708248.1"/>
    </source>
</evidence>
<evidence type="ECO:0000313" key="9">
    <source>
        <dbReference type="Proteomes" id="UP001500618"/>
    </source>
</evidence>
<evidence type="ECO:0000256" key="3">
    <source>
        <dbReference type="ARBA" id="ARBA00012663"/>
    </source>
</evidence>
<organism evidence="8 9">
    <name type="scientific">Fodinicola feengrottensis</name>
    <dbReference type="NCBI Taxonomy" id="435914"/>
    <lineage>
        <taxon>Bacteria</taxon>
        <taxon>Bacillati</taxon>
        <taxon>Actinomycetota</taxon>
        <taxon>Actinomycetes</taxon>
        <taxon>Mycobacteriales</taxon>
        <taxon>Fodinicola</taxon>
    </lineage>
</organism>
<keyword evidence="9" id="KW-1185">Reference proteome</keyword>
<dbReference type="InterPro" id="IPR015882">
    <property type="entry name" value="HEX_bac_N"/>
</dbReference>
<dbReference type="Pfam" id="PF00728">
    <property type="entry name" value="Glyco_hydro_20"/>
    <property type="match status" value="1"/>
</dbReference>
<dbReference type="Gene3D" id="3.20.20.80">
    <property type="entry name" value="Glycosidases"/>
    <property type="match status" value="1"/>
</dbReference>
<dbReference type="PIRSF" id="PIRSF001093">
    <property type="entry name" value="B-hxosamndse_ab_euk"/>
    <property type="match status" value="1"/>
</dbReference>
<comment type="caution">
    <text evidence="8">The sequence shown here is derived from an EMBL/GenBank/DDBJ whole genome shotgun (WGS) entry which is preliminary data.</text>
</comment>
<evidence type="ECO:0000259" key="6">
    <source>
        <dbReference type="Pfam" id="PF00728"/>
    </source>
</evidence>
<evidence type="ECO:0000256" key="2">
    <source>
        <dbReference type="ARBA" id="ARBA00006285"/>
    </source>
</evidence>
<proteinExistence type="inferred from homology"/>
<sequence>MVDAMPTPVIVPAPDRMSRSDGAFSVTVDTGIFADEAAGPVADLVRTLLGPVTGYGLPPASAPGPNVVALRVDPSREDLGSEGYQLAVEPDRIAAVAATSTGLRWAAQTLRQLLPVEVFAAEQQNGVKWDVPCVDIVDVPRFRWRGIMLDVARWFLPLDQLHRFVDLAALHKLNVLHLHLTDDQGWRWESRRYPRLTEVGAWRRESMVGHYDEQKFDGVRHGGFYTQDELRSLVAYARDRGITVVPEIDMPGHMRAAIAAYPELGNFPSRPVEVATTWGIHDEVLNPEERTVQFCTDILAEVLDVFDSEFVHIGGDECPKSEWRASQRAQQLISERGLSNEDELQSWFIRQLAAFLADNGRRMIGWDEIIEGGLADGAVVMSWRSEEGGITAAHLGHEVVMTPSQRVYFDYYQADSAGEPVAIGGLTTLESVRAYEPVPIALAERVDRVLGTQCQLWTEYIPDSAHLEYMAFPRTCAFAEVAWGSDPADFSPRLASHLDRLDVLGVHYRKLDQR</sequence>
<dbReference type="Pfam" id="PF02838">
    <property type="entry name" value="Glyco_hydro_20b"/>
    <property type="match status" value="1"/>
</dbReference>
<dbReference type="SUPFAM" id="SSF51445">
    <property type="entry name" value="(Trans)glycosidases"/>
    <property type="match status" value="1"/>
</dbReference>
<comment type="similarity">
    <text evidence="2">Belongs to the glycosyl hydrolase 20 family.</text>
</comment>
<dbReference type="PANTHER" id="PTHR22600:SF57">
    <property type="entry name" value="BETA-N-ACETYLHEXOSAMINIDASE"/>
    <property type="match status" value="1"/>
</dbReference>
<dbReference type="EMBL" id="BAAANY010000032">
    <property type="protein sequence ID" value="GAA1708248.1"/>
    <property type="molecule type" value="Genomic_DNA"/>
</dbReference>
<comment type="catalytic activity">
    <reaction evidence="1">
        <text>Hydrolysis of terminal non-reducing N-acetyl-D-hexosamine residues in N-acetyl-beta-D-hexosaminides.</text>
        <dbReference type="EC" id="3.2.1.52"/>
    </reaction>
</comment>
<feature type="domain" description="Beta-hexosaminidase bacterial type N-terminal" evidence="7">
    <location>
        <begin position="8"/>
        <end position="138"/>
    </location>
</feature>
<dbReference type="Proteomes" id="UP001500618">
    <property type="component" value="Unassembled WGS sequence"/>
</dbReference>
<dbReference type="RefSeq" id="WP_344314216.1">
    <property type="nucleotide sequence ID" value="NZ_BAAANY010000032.1"/>
</dbReference>
<dbReference type="PANTHER" id="PTHR22600">
    <property type="entry name" value="BETA-HEXOSAMINIDASE"/>
    <property type="match status" value="1"/>
</dbReference>
<keyword evidence="5" id="KW-0326">Glycosidase</keyword>
<protein>
    <recommendedName>
        <fullName evidence="3">beta-N-acetylhexosaminidase</fullName>
        <ecNumber evidence="3">3.2.1.52</ecNumber>
    </recommendedName>
</protein>
<dbReference type="SUPFAM" id="SSF55545">
    <property type="entry name" value="beta-N-acetylhexosaminidase-like domain"/>
    <property type="match status" value="1"/>
</dbReference>